<proteinExistence type="predicted"/>
<dbReference type="InterPro" id="IPR032820">
    <property type="entry name" value="ATPase_put"/>
</dbReference>
<accession>A0A806K242</accession>
<feature type="transmembrane region" description="Helical" evidence="1">
    <location>
        <begin position="41"/>
        <end position="64"/>
    </location>
</feature>
<keyword evidence="1" id="KW-1133">Transmembrane helix</keyword>
<evidence type="ECO:0000256" key="1">
    <source>
        <dbReference type="SAM" id="Phobius"/>
    </source>
</evidence>
<reference evidence="2" key="1">
    <citation type="submission" date="2012-03" db="EMBL/GenBank/DDBJ databases">
        <title>Functional metagenomics reveals considerable lignocellulase gene clusters in the gut microbiome of a wood-feeding higher termite.</title>
        <authorList>
            <person name="Liu N."/>
        </authorList>
    </citation>
    <scope>NUCLEOTIDE SEQUENCE</scope>
</reference>
<organism evidence="2">
    <name type="scientific">uncultured bacterium contig00048</name>
    <dbReference type="NCBI Taxonomy" id="1181533"/>
    <lineage>
        <taxon>Bacteria</taxon>
        <taxon>environmental samples</taxon>
    </lineage>
</organism>
<dbReference type="EMBL" id="JQ844274">
    <property type="protein sequence ID" value="AGS54042.1"/>
    <property type="molecule type" value="Genomic_DNA"/>
</dbReference>
<dbReference type="Pfam" id="PF09527">
    <property type="entry name" value="ATPase_gene1"/>
    <property type="match status" value="1"/>
</dbReference>
<keyword evidence="1" id="KW-0472">Membrane</keyword>
<evidence type="ECO:0008006" key="3">
    <source>
        <dbReference type="Google" id="ProtNLM"/>
    </source>
</evidence>
<name>A0A806K242_9BACT</name>
<protein>
    <recommendedName>
        <fullName evidence="3">F0F1-ATPase subunit</fullName>
    </recommendedName>
</protein>
<sequence>MLRNKGVQQAIGLVGQFGFMILVPVLLCFAAGLYLDRWLGTNFIVIIFFFIGALTGARNIFVLVKKMYEDKDERE</sequence>
<dbReference type="AlphaFoldDB" id="A0A806K242"/>
<evidence type="ECO:0000313" key="2">
    <source>
        <dbReference type="EMBL" id="AGS54042.1"/>
    </source>
</evidence>
<keyword evidence="1" id="KW-0812">Transmembrane</keyword>
<feature type="transmembrane region" description="Helical" evidence="1">
    <location>
        <begin position="12"/>
        <end position="35"/>
    </location>
</feature>